<reference evidence="1" key="1">
    <citation type="submission" date="2023-10" db="EMBL/GenBank/DDBJ databases">
        <title>Whole genome sequencing of actinobacterial strain Amycolatopsis sp. (BCA-696) identifies the underlying plant growth-promoting genes.</title>
        <authorList>
            <person name="Gandham P."/>
            <person name="Vadla N."/>
            <person name="Saji A."/>
            <person name="Srinivas V."/>
            <person name="Ruperao P."/>
            <person name="Selvanayagam S."/>
            <person name="Saxena R.K."/>
            <person name="Rathore A."/>
            <person name="Gopalakrishnan S."/>
            <person name="Thakur V."/>
        </authorList>
    </citation>
    <scope>NUCLEOTIDE SEQUENCE</scope>
    <source>
        <strain evidence="1">BCA-696</strain>
    </source>
</reference>
<protein>
    <submittedName>
        <fullName evidence="1">AMP-binding protein</fullName>
    </submittedName>
</protein>
<name>A0ACD5BP37_9PSEU</name>
<dbReference type="EMBL" id="CP150484">
    <property type="protein sequence ID" value="WYW21171.1"/>
    <property type="molecule type" value="Genomic_DNA"/>
</dbReference>
<evidence type="ECO:0000313" key="2">
    <source>
        <dbReference type="Proteomes" id="UP001456344"/>
    </source>
</evidence>
<sequence length="826" mass="86935">MNTTAVARASMPSVGKPLGLTFPALFAAASTPSPFSVAVTDGDRSWTWAQWQSDADAVAKGLQDRGVKPGDLVAARLSNSWEFLTLHVAVAQLGAVLLPLHLAHGQADLDALIALGQPVAVVDRDEWKRIHAEGAGGVPLPVEVSPSMPFVALPSSGTTSVRPKICLHSHDGLLSNASELISSSPLTRDDVVVSASPFSHLFGLHSVHQSLLGGAVLALLPSWDADDFLALADNAEVTVLCAVPAQLHDLLSRLGGRTLPALRTVRTSGAPVPARLVRDVRATVDAPVLVTWGMSEIGAGTSTRPDDPDEAASSTVGHPLAGAQVREQDGELQFRSATMFLGYLGDPDLTRASFTDDGWLRTGDLARLDDDGRVVHLGRTGDLINVGGRKVVTREIEDLLAHCGRIAVVGVPDDRLGEYPCLITDDPRLTLDDAVTILRDTGVAEHKLPLELVKVDAIPLTPSGKIRRGKLVELLASRTATRGQGAAAVDLLRVVRECASRILDDAELIDPDRTFRDYGFDSASSVRFRNELASETGLRLSSGIVFDYPTPAALARHLTAEAANTLPTGFEQLYRLLCKKKPAAAADMIRAASLSRQVFTASDPVAGEVVSLASGPGPVAVVCFSSMLPMTTPTKFTEFAQAFAGLADVHGVAHPGFAEGQSLPADAEALAAAHIAALNSLVGERPYVLCGYSSGGWIAHLLAERLANEPSGGLRGVVLLDSSWPSPDHVRDKAPAALAGSVEREETLGIDEVGLTRLTATGAYLRLLDKWTPCPLDVPVLHVGAEVGGAIWELPCEAATASGNHLTMLPAAGHVVAAWLSELPGR</sequence>
<organism evidence="1 2">
    <name type="scientific">Amycolatopsis coloradensis</name>
    <dbReference type="NCBI Taxonomy" id="76021"/>
    <lineage>
        <taxon>Bacteria</taxon>
        <taxon>Bacillati</taxon>
        <taxon>Actinomycetota</taxon>
        <taxon>Actinomycetes</taxon>
        <taxon>Pseudonocardiales</taxon>
        <taxon>Pseudonocardiaceae</taxon>
        <taxon>Amycolatopsis</taxon>
    </lineage>
</organism>
<gene>
    <name evidence="1" type="ORF">LCL61_37050</name>
</gene>
<proteinExistence type="predicted"/>
<accession>A0ACD5BP37</accession>
<evidence type="ECO:0000313" key="1">
    <source>
        <dbReference type="EMBL" id="WYW21171.1"/>
    </source>
</evidence>
<dbReference type="Proteomes" id="UP001456344">
    <property type="component" value="Chromosome"/>
</dbReference>
<keyword evidence="2" id="KW-1185">Reference proteome</keyword>